<keyword evidence="8 11" id="KW-1133">Transmembrane helix</keyword>
<dbReference type="CDD" id="cd06225">
    <property type="entry name" value="HAMP"/>
    <property type="match status" value="1"/>
</dbReference>
<dbReference type="PRINTS" id="PR00344">
    <property type="entry name" value="BCTRLSENSOR"/>
</dbReference>
<dbReference type="InterPro" id="IPR003660">
    <property type="entry name" value="HAMP_dom"/>
</dbReference>
<dbReference type="EMBL" id="JAHKKG010000006">
    <property type="protein sequence ID" value="MBU2665778.1"/>
    <property type="molecule type" value="Genomic_DNA"/>
</dbReference>
<dbReference type="Pfam" id="PF00512">
    <property type="entry name" value="HisKA"/>
    <property type="match status" value="1"/>
</dbReference>
<evidence type="ECO:0000259" key="12">
    <source>
        <dbReference type="PROSITE" id="PS50109"/>
    </source>
</evidence>
<dbReference type="SMART" id="SM00387">
    <property type="entry name" value="HATPase_c"/>
    <property type="match status" value="1"/>
</dbReference>
<keyword evidence="9" id="KW-0902">Two-component regulatory system</keyword>
<evidence type="ECO:0000256" key="1">
    <source>
        <dbReference type="ARBA" id="ARBA00000085"/>
    </source>
</evidence>
<keyword evidence="4" id="KW-0597">Phosphoprotein</keyword>
<sequence length="471" mass="50304">MRRQLVLSYGALLLAVLVSLAVPLVTISVDHNSQHLASDRLSDVTYLAKLAEPALRTEESAALRAALTRYEQVHGIHGAVIDADRRVVVTSDPTFRFFGSQALDATMPPPVGAEVPDIGDATRRALAGEQVGLDTRIWPWGPQWLVVAAPVGSGGEISGAVVTVSPTGDLRNDTWRDWMILAALAMVPLALCAFAAWRLAQWTLRPVGRLDTAAQEIAAGGYTVRVPGDAGPPELRHLVRVFNHMADTVTEALTRQRAFVAQASHQMRNPLTALLLRMESLEDEPLTDEGRTNHRLAVEEVERLRKMLEGLLALARVERDDDPVETVDAVDVARARVDGWLPLAGAREITLTLDADVPSAPVRSVVSGLGQVLDALIDNALKFGARTVTVRVTDGPRPQVHVVDDGPGLDAAARPRATERFWRASGTQNHEGHGLGLSIAAALTEASGGTLTLDPAPGGGLHATVELPGVA</sequence>
<evidence type="ECO:0000313" key="14">
    <source>
        <dbReference type="EMBL" id="MBU2665778.1"/>
    </source>
</evidence>
<name>A0ABS5YSS3_9ACTN</name>
<evidence type="ECO:0000256" key="4">
    <source>
        <dbReference type="ARBA" id="ARBA00022553"/>
    </source>
</evidence>
<dbReference type="CDD" id="cd00082">
    <property type="entry name" value="HisKA"/>
    <property type="match status" value="1"/>
</dbReference>
<comment type="catalytic activity">
    <reaction evidence="1">
        <text>ATP + protein L-histidine = ADP + protein N-phospho-L-histidine.</text>
        <dbReference type="EC" id="2.7.13.3"/>
    </reaction>
</comment>
<dbReference type="Gene3D" id="1.10.287.130">
    <property type="match status" value="1"/>
</dbReference>
<dbReference type="RefSeq" id="WP_215789008.1">
    <property type="nucleotide sequence ID" value="NZ_JAHKKG010000006.1"/>
</dbReference>
<evidence type="ECO:0000256" key="6">
    <source>
        <dbReference type="ARBA" id="ARBA00022692"/>
    </source>
</evidence>
<dbReference type="Proteomes" id="UP001519654">
    <property type="component" value="Unassembled WGS sequence"/>
</dbReference>
<evidence type="ECO:0000259" key="13">
    <source>
        <dbReference type="PROSITE" id="PS50885"/>
    </source>
</evidence>
<keyword evidence="5" id="KW-0808">Transferase</keyword>
<reference evidence="14 15" key="1">
    <citation type="submission" date="2021-06" db="EMBL/GenBank/DDBJ databases">
        <title>Actinoplanes lichenicola sp. nov., and Actinoplanes ovalisporus sp. nov., isolated from lichen in Thailand.</title>
        <authorList>
            <person name="Saeng-In P."/>
            <person name="Kanchanasin P."/>
            <person name="Yuki M."/>
            <person name="Kudo T."/>
            <person name="Ohkuma M."/>
            <person name="Phongsopitanun W."/>
            <person name="Tanasupawat S."/>
        </authorList>
    </citation>
    <scope>NUCLEOTIDE SEQUENCE [LARGE SCALE GENOMIC DNA]</scope>
    <source>
        <strain evidence="14 15">NBRC 110975</strain>
    </source>
</reference>
<comment type="caution">
    <text evidence="14">The sequence shown here is derived from an EMBL/GenBank/DDBJ whole genome shotgun (WGS) entry which is preliminary data.</text>
</comment>
<evidence type="ECO:0000256" key="11">
    <source>
        <dbReference type="SAM" id="Phobius"/>
    </source>
</evidence>
<comment type="subcellular location">
    <subcellularLocation>
        <location evidence="2">Cell membrane</location>
    </subcellularLocation>
</comment>
<dbReference type="SUPFAM" id="SSF55874">
    <property type="entry name" value="ATPase domain of HSP90 chaperone/DNA topoisomerase II/histidine kinase"/>
    <property type="match status" value="1"/>
</dbReference>
<dbReference type="PROSITE" id="PS50109">
    <property type="entry name" value="HIS_KIN"/>
    <property type="match status" value="1"/>
</dbReference>
<dbReference type="SUPFAM" id="SSF158472">
    <property type="entry name" value="HAMP domain-like"/>
    <property type="match status" value="1"/>
</dbReference>
<dbReference type="CDD" id="cd00075">
    <property type="entry name" value="HATPase"/>
    <property type="match status" value="1"/>
</dbReference>
<dbReference type="GO" id="GO:0016301">
    <property type="term" value="F:kinase activity"/>
    <property type="evidence" value="ECO:0007669"/>
    <property type="project" value="UniProtKB-KW"/>
</dbReference>
<dbReference type="SMART" id="SM00388">
    <property type="entry name" value="HisKA"/>
    <property type="match status" value="1"/>
</dbReference>
<dbReference type="EC" id="2.7.13.3" evidence="3"/>
<gene>
    <name evidence="14" type="ORF">KOI35_19905</name>
</gene>
<organism evidence="14 15">
    <name type="scientific">Paractinoplanes bogorensis</name>
    <dbReference type="NCBI Taxonomy" id="1610840"/>
    <lineage>
        <taxon>Bacteria</taxon>
        <taxon>Bacillati</taxon>
        <taxon>Actinomycetota</taxon>
        <taxon>Actinomycetes</taxon>
        <taxon>Micromonosporales</taxon>
        <taxon>Micromonosporaceae</taxon>
        <taxon>Paractinoplanes</taxon>
    </lineage>
</organism>
<protein>
    <recommendedName>
        <fullName evidence="3">histidine kinase</fullName>
        <ecNumber evidence="3">2.7.13.3</ecNumber>
    </recommendedName>
</protein>
<accession>A0ABS5YSS3</accession>
<keyword evidence="10 11" id="KW-0472">Membrane</keyword>
<keyword evidence="7 14" id="KW-0418">Kinase</keyword>
<evidence type="ECO:0000256" key="2">
    <source>
        <dbReference type="ARBA" id="ARBA00004236"/>
    </source>
</evidence>
<dbReference type="Pfam" id="PF00672">
    <property type="entry name" value="HAMP"/>
    <property type="match status" value="1"/>
</dbReference>
<feature type="domain" description="Histidine kinase" evidence="12">
    <location>
        <begin position="262"/>
        <end position="471"/>
    </location>
</feature>
<dbReference type="PROSITE" id="PS50885">
    <property type="entry name" value="HAMP"/>
    <property type="match status" value="1"/>
</dbReference>
<dbReference type="InterPro" id="IPR050428">
    <property type="entry name" value="TCS_sensor_his_kinase"/>
</dbReference>
<keyword evidence="6 11" id="KW-0812">Transmembrane</keyword>
<evidence type="ECO:0000256" key="5">
    <source>
        <dbReference type="ARBA" id="ARBA00022679"/>
    </source>
</evidence>
<dbReference type="InterPro" id="IPR005467">
    <property type="entry name" value="His_kinase_dom"/>
</dbReference>
<dbReference type="InterPro" id="IPR004358">
    <property type="entry name" value="Sig_transdc_His_kin-like_C"/>
</dbReference>
<feature type="domain" description="HAMP" evidence="13">
    <location>
        <begin position="201"/>
        <end position="254"/>
    </location>
</feature>
<evidence type="ECO:0000313" key="15">
    <source>
        <dbReference type="Proteomes" id="UP001519654"/>
    </source>
</evidence>
<dbReference type="InterPro" id="IPR003661">
    <property type="entry name" value="HisK_dim/P_dom"/>
</dbReference>
<dbReference type="Gene3D" id="3.30.565.10">
    <property type="entry name" value="Histidine kinase-like ATPase, C-terminal domain"/>
    <property type="match status" value="1"/>
</dbReference>
<dbReference type="Pfam" id="PF02518">
    <property type="entry name" value="HATPase_c"/>
    <property type="match status" value="1"/>
</dbReference>
<dbReference type="PANTHER" id="PTHR45436:SF5">
    <property type="entry name" value="SENSOR HISTIDINE KINASE TRCS"/>
    <property type="match status" value="1"/>
</dbReference>
<evidence type="ECO:0000256" key="9">
    <source>
        <dbReference type="ARBA" id="ARBA00023012"/>
    </source>
</evidence>
<dbReference type="SMART" id="SM00304">
    <property type="entry name" value="HAMP"/>
    <property type="match status" value="1"/>
</dbReference>
<dbReference type="SUPFAM" id="SSF47384">
    <property type="entry name" value="Homodimeric domain of signal transducing histidine kinase"/>
    <property type="match status" value="1"/>
</dbReference>
<proteinExistence type="predicted"/>
<dbReference type="InterPro" id="IPR003594">
    <property type="entry name" value="HATPase_dom"/>
</dbReference>
<dbReference type="InterPro" id="IPR036097">
    <property type="entry name" value="HisK_dim/P_sf"/>
</dbReference>
<dbReference type="InterPro" id="IPR036890">
    <property type="entry name" value="HATPase_C_sf"/>
</dbReference>
<evidence type="ECO:0000256" key="7">
    <source>
        <dbReference type="ARBA" id="ARBA00022777"/>
    </source>
</evidence>
<dbReference type="Gene3D" id="6.10.340.10">
    <property type="match status" value="1"/>
</dbReference>
<feature type="transmembrane region" description="Helical" evidence="11">
    <location>
        <begin position="178"/>
        <end position="200"/>
    </location>
</feature>
<evidence type="ECO:0000256" key="8">
    <source>
        <dbReference type="ARBA" id="ARBA00022989"/>
    </source>
</evidence>
<evidence type="ECO:0000256" key="10">
    <source>
        <dbReference type="ARBA" id="ARBA00023136"/>
    </source>
</evidence>
<dbReference type="PANTHER" id="PTHR45436">
    <property type="entry name" value="SENSOR HISTIDINE KINASE YKOH"/>
    <property type="match status" value="1"/>
</dbReference>
<keyword evidence="15" id="KW-1185">Reference proteome</keyword>
<evidence type="ECO:0000256" key="3">
    <source>
        <dbReference type="ARBA" id="ARBA00012438"/>
    </source>
</evidence>